<reference evidence="6 7" key="1">
    <citation type="submission" date="2024-06" db="EMBL/GenBank/DDBJ databases">
        <title>Sorghum-associated microbial communities from plants grown in Nebraska, USA.</title>
        <authorList>
            <person name="Schachtman D."/>
        </authorList>
    </citation>
    <scope>NUCLEOTIDE SEQUENCE [LARGE SCALE GENOMIC DNA]</scope>
    <source>
        <strain evidence="6 7">1757</strain>
    </source>
</reference>
<comment type="similarity">
    <text evidence="1">Belongs to the LysR transcriptional regulatory family.</text>
</comment>
<dbReference type="SUPFAM" id="SSF46785">
    <property type="entry name" value="Winged helix' DNA-binding domain"/>
    <property type="match status" value="1"/>
</dbReference>
<proteinExistence type="inferred from homology"/>
<evidence type="ECO:0000256" key="2">
    <source>
        <dbReference type="ARBA" id="ARBA00023015"/>
    </source>
</evidence>
<dbReference type="PANTHER" id="PTHR30537">
    <property type="entry name" value="HTH-TYPE TRANSCRIPTIONAL REGULATOR"/>
    <property type="match status" value="1"/>
</dbReference>
<dbReference type="Gene3D" id="1.10.10.10">
    <property type="entry name" value="Winged helix-like DNA-binding domain superfamily/Winged helix DNA-binding domain"/>
    <property type="match status" value="1"/>
</dbReference>
<dbReference type="EMBL" id="JBEPSD010000001">
    <property type="protein sequence ID" value="MET4568645.1"/>
    <property type="molecule type" value="Genomic_DNA"/>
</dbReference>
<keyword evidence="3 6" id="KW-0238">DNA-binding</keyword>
<dbReference type="Pfam" id="PF00126">
    <property type="entry name" value="HTH_1"/>
    <property type="match status" value="1"/>
</dbReference>
<keyword evidence="2" id="KW-0805">Transcription regulation</keyword>
<name>A0ABV2PUD8_9GAMM</name>
<accession>A0ABV2PUD8</accession>
<organism evidence="6 7">
    <name type="scientific">Rhodanobacter soli</name>
    <dbReference type="NCBI Taxonomy" id="590609"/>
    <lineage>
        <taxon>Bacteria</taxon>
        <taxon>Pseudomonadati</taxon>
        <taxon>Pseudomonadota</taxon>
        <taxon>Gammaproteobacteria</taxon>
        <taxon>Lysobacterales</taxon>
        <taxon>Rhodanobacteraceae</taxon>
        <taxon>Rhodanobacter</taxon>
    </lineage>
</organism>
<dbReference type="PANTHER" id="PTHR30537:SF3">
    <property type="entry name" value="TRANSCRIPTIONAL REGULATORY PROTEIN"/>
    <property type="match status" value="1"/>
</dbReference>
<evidence type="ECO:0000313" key="6">
    <source>
        <dbReference type="EMBL" id="MET4568645.1"/>
    </source>
</evidence>
<dbReference type="Pfam" id="PF03466">
    <property type="entry name" value="LysR_substrate"/>
    <property type="match status" value="1"/>
</dbReference>
<evidence type="ECO:0000256" key="3">
    <source>
        <dbReference type="ARBA" id="ARBA00023125"/>
    </source>
</evidence>
<gene>
    <name evidence="6" type="ORF">ABIE04_000972</name>
</gene>
<sequence>MRAWSRRGDSVIIHTNGQSSVPSMNQSFDLTPTRLRELRAFAAAARRLNFSRAALEVGCTPSVLSRRIAMLEGAVGARLFLRTTRRMALTARGEQLLAQWQRMETVMTELAADLRPADGGLSGRLCVHLPGSFGRHRVAPLLADFMREHPGIRVEATYEDTYVDMVTGRVDLALRLGRLADVQLVARRVGTMRVFPCASPDYLASAPPLRDPAELKAHRCITFSGYRRGTLWSFSRQRQRRAVRIEPVLTCNDAEAIRDALLAGVGVGLQGDYMADTLVAEGRLVDLFPDWNLPSFPIHLLWLPGAERTPALRALIDHLAQGLAA</sequence>
<dbReference type="InterPro" id="IPR036390">
    <property type="entry name" value="WH_DNA-bd_sf"/>
</dbReference>
<keyword evidence="7" id="KW-1185">Reference proteome</keyword>
<evidence type="ECO:0000256" key="4">
    <source>
        <dbReference type="ARBA" id="ARBA00023163"/>
    </source>
</evidence>
<evidence type="ECO:0000259" key="5">
    <source>
        <dbReference type="PROSITE" id="PS50931"/>
    </source>
</evidence>
<protein>
    <submittedName>
        <fullName evidence="6">DNA-binding transcriptional LysR family regulator</fullName>
    </submittedName>
</protein>
<dbReference type="Gene3D" id="3.40.190.290">
    <property type="match status" value="1"/>
</dbReference>
<evidence type="ECO:0000256" key="1">
    <source>
        <dbReference type="ARBA" id="ARBA00009437"/>
    </source>
</evidence>
<dbReference type="InterPro" id="IPR058163">
    <property type="entry name" value="LysR-type_TF_proteobact-type"/>
</dbReference>
<dbReference type="GO" id="GO:0003677">
    <property type="term" value="F:DNA binding"/>
    <property type="evidence" value="ECO:0007669"/>
    <property type="project" value="UniProtKB-KW"/>
</dbReference>
<dbReference type="CDD" id="cd08422">
    <property type="entry name" value="PBP2_CrgA_like"/>
    <property type="match status" value="1"/>
</dbReference>
<feature type="domain" description="HTH lysR-type" evidence="5">
    <location>
        <begin position="33"/>
        <end position="90"/>
    </location>
</feature>
<dbReference type="InterPro" id="IPR000847">
    <property type="entry name" value="LysR_HTH_N"/>
</dbReference>
<dbReference type="InterPro" id="IPR036388">
    <property type="entry name" value="WH-like_DNA-bd_sf"/>
</dbReference>
<comment type="caution">
    <text evidence="6">The sequence shown here is derived from an EMBL/GenBank/DDBJ whole genome shotgun (WGS) entry which is preliminary data.</text>
</comment>
<dbReference type="InterPro" id="IPR005119">
    <property type="entry name" value="LysR_subst-bd"/>
</dbReference>
<dbReference type="SUPFAM" id="SSF53850">
    <property type="entry name" value="Periplasmic binding protein-like II"/>
    <property type="match status" value="1"/>
</dbReference>
<dbReference type="Proteomes" id="UP001549251">
    <property type="component" value="Unassembled WGS sequence"/>
</dbReference>
<evidence type="ECO:0000313" key="7">
    <source>
        <dbReference type="Proteomes" id="UP001549251"/>
    </source>
</evidence>
<keyword evidence="4" id="KW-0804">Transcription</keyword>
<dbReference type="PROSITE" id="PS50931">
    <property type="entry name" value="HTH_LYSR"/>
    <property type="match status" value="1"/>
</dbReference>